<organism evidence="2 3">
    <name type="scientific">Fibrisoma limi BUZ 3</name>
    <dbReference type="NCBI Taxonomy" id="1185876"/>
    <lineage>
        <taxon>Bacteria</taxon>
        <taxon>Pseudomonadati</taxon>
        <taxon>Bacteroidota</taxon>
        <taxon>Cytophagia</taxon>
        <taxon>Cytophagales</taxon>
        <taxon>Spirosomataceae</taxon>
        <taxon>Fibrisoma</taxon>
    </lineage>
</organism>
<dbReference type="PANTHER" id="PTHR39473:SF1">
    <property type="entry name" value="DINB-LIKE DOMAIN-CONTAINING PROTEIN"/>
    <property type="match status" value="1"/>
</dbReference>
<dbReference type="eggNOG" id="COG2318">
    <property type="taxonomic scope" value="Bacteria"/>
</dbReference>
<dbReference type="STRING" id="1185876.BN8_02777"/>
<reference evidence="2 3" key="1">
    <citation type="journal article" date="2012" name="J. Bacteriol.">
        <title>Genome Sequence of the Filamentous Bacterium Fibrisoma limi BUZ 3T.</title>
        <authorList>
            <person name="Filippini M."/>
            <person name="Qi W."/>
            <person name="Jaenicke S."/>
            <person name="Goesmann A."/>
            <person name="Smits T.H."/>
            <person name="Bagheri H.C."/>
        </authorList>
    </citation>
    <scope>NUCLEOTIDE SEQUENCE [LARGE SCALE GENOMIC DNA]</scope>
    <source>
        <strain evidence="3">BUZ 3T</strain>
    </source>
</reference>
<keyword evidence="3" id="KW-1185">Reference proteome</keyword>
<evidence type="ECO:0000259" key="1">
    <source>
        <dbReference type="Pfam" id="PF12867"/>
    </source>
</evidence>
<evidence type="ECO:0000313" key="2">
    <source>
        <dbReference type="EMBL" id="CCH53664.1"/>
    </source>
</evidence>
<dbReference type="RefSeq" id="WP_009282244.1">
    <property type="nucleotide sequence ID" value="NZ_CAIT01000006.1"/>
</dbReference>
<sequence length="182" mass="20346">MSLKSASTDILMQLAEVVGQLTDAEYARPLPVLSGNTIGKHVRHILEFYELLVYSAEAAQQRDAAQRSAAQRDAAQLNYDRRQRDLRLEVESDEALRRIGSIDRAIQLLDLNQCLHLEADLSIAGAKTIQIPSSFARELLYNIEHAIHHMALIQVAVRSDFPAVVLPLHFGVAYSTVQHQSH</sequence>
<feature type="domain" description="DinB-like" evidence="1">
    <location>
        <begin position="12"/>
        <end position="153"/>
    </location>
</feature>
<dbReference type="SUPFAM" id="SSF109854">
    <property type="entry name" value="DinB/YfiT-like putative metalloenzymes"/>
    <property type="match status" value="1"/>
</dbReference>
<evidence type="ECO:0000313" key="3">
    <source>
        <dbReference type="Proteomes" id="UP000009309"/>
    </source>
</evidence>
<dbReference type="Pfam" id="PF12867">
    <property type="entry name" value="DinB_2"/>
    <property type="match status" value="1"/>
</dbReference>
<dbReference type="InterPro" id="IPR024775">
    <property type="entry name" value="DinB-like"/>
</dbReference>
<dbReference type="AlphaFoldDB" id="I2GID9"/>
<dbReference type="InterPro" id="IPR034660">
    <property type="entry name" value="DinB/YfiT-like"/>
</dbReference>
<proteinExistence type="predicted"/>
<accession>I2GID9</accession>
<comment type="caution">
    <text evidence="2">The sequence shown here is derived from an EMBL/GenBank/DDBJ whole genome shotgun (WGS) entry which is preliminary data.</text>
</comment>
<dbReference type="EMBL" id="CAIT01000006">
    <property type="protein sequence ID" value="CCH53664.1"/>
    <property type="molecule type" value="Genomic_DNA"/>
</dbReference>
<protein>
    <recommendedName>
        <fullName evidence="1">DinB-like domain-containing protein</fullName>
    </recommendedName>
</protein>
<name>I2GID9_9BACT</name>
<dbReference type="OrthoDB" id="1162179at2"/>
<dbReference type="Proteomes" id="UP000009309">
    <property type="component" value="Unassembled WGS sequence"/>
</dbReference>
<gene>
    <name evidence="2" type="ORF">BN8_02777</name>
</gene>
<dbReference type="PANTHER" id="PTHR39473">
    <property type="match status" value="1"/>
</dbReference>